<evidence type="ECO:0000256" key="5">
    <source>
        <dbReference type="ARBA" id="ARBA00022679"/>
    </source>
</evidence>
<comment type="similarity">
    <text evidence="3">Belongs to the NMT1/THI5 family.</text>
</comment>
<dbReference type="PANTHER" id="PTHR31528:SF1">
    <property type="entry name" value="4-AMINO-5-HYDROXYMETHYL-2-METHYLPYRIMIDINE PHOSPHATE SYNTHASE THI11-RELATED"/>
    <property type="match status" value="1"/>
</dbReference>
<accession>A0A0P7ALQ6</accession>
<dbReference type="GO" id="GO:0046872">
    <property type="term" value="F:metal ion binding"/>
    <property type="evidence" value="ECO:0007669"/>
    <property type="project" value="UniProtKB-KW"/>
</dbReference>
<gene>
    <name evidence="13" type="ORF">I595_1274</name>
</gene>
<dbReference type="STRING" id="1300341.I595_1274"/>
<evidence type="ECO:0000313" key="13">
    <source>
        <dbReference type="EMBL" id="KPM32847.1"/>
    </source>
</evidence>
<reference evidence="13 14" key="1">
    <citation type="submission" date="2015-09" db="EMBL/GenBank/DDBJ databases">
        <title>Genome sequence of the marine flavobacterium Croceitalea dokdonensis DOKDO 023 that contains proton- and sodium-pumping rhodopsins.</title>
        <authorList>
            <person name="Kwon S.-K."/>
            <person name="Lee H.K."/>
            <person name="Kwak M.-J."/>
            <person name="Kim J.F."/>
        </authorList>
    </citation>
    <scope>NUCLEOTIDE SEQUENCE [LARGE SCALE GENOMIC DNA]</scope>
    <source>
        <strain evidence="13 14">DOKDO 023</strain>
    </source>
</reference>
<organism evidence="13 14">
    <name type="scientific">Croceitalea dokdonensis DOKDO 023</name>
    <dbReference type="NCBI Taxonomy" id="1300341"/>
    <lineage>
        <taxon>Bacteria</taxon>
        <taxon>Pseudomonadati</taxon>
        <taxon>Bacteroidota</taxon>
        <taxon>Flavobacteriia</taxon>
        <taxon>Flavobacteriales</taxon>
        <taxon>Flavobacteriaceae</taxon>
        <taxon>Croceitalea</taxon>
    </lineage>
</organism>
<dbReference type="Proteomes" id="UP000050280">
    <property type="component" value="Unassembled WGS sequence"/>
</dbReference>
<dbReference type="PANTHER" id="PTHR31528">
    <property type="entry name" value="4-AMINO-5-HYDROXYMETHYL-2-METHYLPYRIMIDINE PHOSPHATE SYNTHASE THI11-RELATED"/>
    <property type="match status" value="1"/>
</dbReference>
<dbReference type="EMBL" id="LDJX01000002">
    <property type="protein sequence ID" value="KPM32847.1"/>
    <property type="molecule type" value="Genomic_DNA"/>
</dbReference>
<comment type="caution">
    <text evidence="13">The sequence shown here is derived from an EMBL/GenBank/DDBJ whole genome shotgun (WGS) entry which is preliminary data.</text>
</comment>
<evidence type="ECO:0000256" key="9">
    <source>
        <dbReference type="ARBA" id="ARBA00023004"/>
    </source>
</evidence>
<keyword evidence="9" id="KW-0408">Iron</keyword>
<dbReference type="AlphaFoldDB" id="A0A0P7ALQ6"/>
<dbReference type="GO" id="GO:0009228">
    <property type="term" value="P:thiamine biosynthetic process"/>
    <property type="evidence" value="ECO:0007669"/>
    <property type="project" value="UniProtKB-KW"/>
</dbReference>
<feature type="domain" description="SsuA/THI5-like" evidence="12">
    <location>
        <begin position="13"/>
        <end position="231"/>
    </location>
</feature>
<keyword evidence="14" id="KW-1185">Reference proteome</keyword>
<dbReference type="GO" id="GO:0016740">
    <property type="term" value="F:transferase activity"/>
    <property type="evidence" value="ECO:0007669"/>
    <property type="project" value="UniProtKB-KW"/>
</dbReference>
<evidence type="ECO:0000256" key="1">
    <source>
        <dbReference type="ARBA" id="ARBA00003469"/>
    </source>
</evidence>
<comment type="catalytic activity">
    <reaction evidence="11">
        <text>N(6)-(pyridoxal phosphate)-L-lysyl-[4-amino-5-hydroxymethyl-2-methylpyrimidine phosphate synthase] + L-histidyl-[4-amino-5-hydroxymethyl-2-methylpyrimidine phosphate synthase] + 2 Fe(3+) + 4 H2O = L-lysyl-[4-amino-5-hydroxymethyl-2-methylpyrimidine phosphate synthase] + (2S)-2-amino-5-hydroxy-4-oxopentanoyl-[4-amino-5-hydroxymethyl-2-methylpyrimidine phosphate synthase] + 4-amino-2-methyl-5-(phosphooxymethyl)pyrimidine + 3-oxopropanoate + 2 Fe(2+) + 2 H(+)</text>
        <dbReference type="Rhea" id="RHEA:65756"/>
        <dbReference type="Rhea" id="RHEA-COMP:16892"/>
        <dbReference type="Rhea" id="RHEA-COMP:16893"/>
        <dbReference type="Rhea" id="RHEA-COMP:16894"/>
        <dbReference type="Rhea" id="RHEA-COMP:16895"/>
        <dbReference type="ChEBI" id="CHEBI:15377"/>
        <dbReference type="ChEBI" id="CHEBI:15378"/>
        <dbReference type="ChEBI" id="CHEBI:29033"/>
        <dbReference type="ChEBI" id="CHEBI:29034"/>
        <dbReference type="ChEBI" id="CHEBI:29969"/>
        <dbReference type="ChEBI" id="CHEBI:29979"/>
        <dbReference type="ChEBI" id="CHEBI:33190"/>
        <dbReference type="ChEBI" id="CHEBI:58354"/>
        <dbReference type="ChEBI" id="CHEBI:143915"/>
        <dbReference type="ChEBI" id="CHEBI:157692"/>
    </reaction>
    <physiologicalReaction direction="left-to-right" evidence="11">
        <dbReference type="Rhea" id="RHEA:65757"/>
    </physiologicalReaction>
</comment>
<dbReference type="InterPro" id="IPR015168">
    <property type="entry name" value="SsuA/THI5"/>
</dbReference>
<keyword evidence="6" id="KW-0479">Metal-binding</keyword>
<evidence type="ECO:0000256" key="2">
    <source>
        <dbReference type="ARBA" id="ARBA00004948"/>
    </source>
</evidence>
<dbReference type="RefSeq" id="WP_054558435.1">
    <property type="nucleotide sequence ID" value="NZ_LDJX01000002.1"/>
</dbReference>
<keyword evidence="5" id="KW-0808">Transferase</keyword>
<keyword evidence="7" id="KW-0663">Pyridoxal phosphate</keyword>
<dbReference type="SUPFAM" id="SSF53850">
    <property type="entry name" value="Periplasmic binding protein-like II"/>
    <property type="match status" value="1"/>
</dbReference>
<dbReference type="Pfam" id="PF09084">
    <property type="entry name" value="NMT1"/>
    <property type="match status" value="1"/>
</dbReference>
<evidence type="ECO:0000256" key="4">
    <source>
        <dbReference type="ARBA" id="ARBA00011738"/>
    </source>
</evidence>
<dbReference type="InterPro" id="IPR027939">
    <property type="entry name" value="NMT1/THI5"/>
</dbReference>
<comment type="pathway">
    <text evidence="2">Cofactor biosynthesis; thiamine diphosphate biosynthesis.</text>
</comment>
<evidence type="ECO:0000256" key="6">
    <source>
        <dbReference type="ARBA" id="ARBA00022723"/>
    </source>
</evidence>
<protein>
    <recommendedName>
        <fullName evidence="10">Thiamine pyrimidine synthase</fullName>
    </recommendedName>
</protein>
<evidence type="ECO:0000256" key="11">
    <source>
        <dbReference type="ARBA" id="ARBA00048179"/>
    </source>
</evidence>
<evidence type="ECO:0000259" key="12">
    <source>
        <dbReference type="Pfam" id="PF09084"/>
    </source>
</evidence>
<comment type="function">
    <text evidence="1">Responsible for the formation of the pyrimidine heterocycle in the thiamine biosynthesis pathway. Catalyzes the formation of hydroxymethylpyrimidine phosphate (HMP-P) from histidine and pyridoxal phosphate (PLP). The protein uses PLP and the active site histidine to form HMP-P, generating an inactive enzyme. The enzyme can only undergo a single turnover, which suggests it is a suicide enzyme.</text>
</comment>
<keyword evidence="8" id="KW-0784">Thiamine biosynthesis</keyword>
<proteinExistence type="inferred from homology"/>
<evidence type="ECO:0000256" key="7">
    <source>
        <dbReference type="ARBA" id="ARBA00022898"/>
    </source>
</evidence>
<dbReference type="PATRIC" id="fig|1300341.3.peg.1471"/>
<sequence>MQTFKVALDWTANTNHTGFYVAKAKGFYAKAGLEVSLITPDEDNYAVTPAKKVELGLADVALCPFESIISYHTKSNPFNAVAIAAIFREDISAITVLESSTIQSPKDLDGKSYASYKARYEDHIVAQMIKNDGGKGNLQITYPNKLGIWETLLSGKQDATWIFTNWEGIHAEAKGVKLRSFKMADYDIPYSYSPVLMANKNQVEGNHKQYKAFLEATKKGFLYAQEHPEAAVSCIEPHIAIGDHGIDLLKSQEYTNPFYGDVNNWGVLEKDNVNEFLGWLRKNGLENSQLGYQKLVFDFTQP</sequence>
<dbReference type="OrthoDB" id="9815602at2"/>
<evidence type="ECO:0000313" key="14">
    <source>
        <dbReference type="Proteomes" id="UP000050280"/>
    </source>
</evidence>
<comment type="subunit">
    <text evidence="4">Homodimer.</text>
</comment>
<evidence type="ECO:0000256" key="3">
    <source>
        <dbReference type="ARBA" id="ARBA00009406"/>
    </source>
</evidence>
<name>A0A0P7ALQ6_9FLAO</name>
<dbReference type="Gene3D" id="3.40.190.10">
    <property type="entry name" value="Periplasmic binding protein-like II"/>
    <property type="match status" value="2"/>
</dbReference>
<evidence type="ECO:0000256" key="10">
    <source>
        <dbReference type="ARBA" id="ARBA00033171"/>
    </source>
</evidence>
<evidence type="ECO:0000256" key="8">
    <source>
        <dbReference type="ARBA" id="ARBA00022977"/>
    </source>
</evidence>